<dbReference type="InterPro" id="IPR028995">
    <property type="entry name" value="Glyco_hydro_57/38_cen_sf"/>
</dbReference>
<dbReference type="InterPro" id="IPR011013">
    <property type="entry name" value="Gal_mutarotase_sf_dom"/>
</dbReference>
<dbReference type="AlphaFoldDB" id="A0A1B9GJ85"/>
<dbReference type="OrthoDB" id="10261055at2759"/>
<dbReference type="GO" id="GO:0004559">
    <property type="term" value="F:alpha-mannosidase activity"/>
    <property type="evidence" value="ECO:0007669"/>
    <property type="project" value="UniProtKB-EC"/>
</dbReference>
<dbReference type="FunFam" id="1.20.1270.50:FF:000004">
    <property type="entry name" value="alpha-mannosidase 2C1 isoform X1"/>
    <property type="match status" value="1"/>
</dbReference>
<dbReference type="InterPro" id="IPR027291">
    <property type="entry name" value="Glyco_hydro_38_N_sf"/>
</dbReference>
<accession>A0A1B9GJ85</accession>
<dbReference type="SMART" id="SM00872">
    <property type="entry name" value="Alpha-mann_mid"/>
    <property type="match status" value="1"/>
</dbReference>
<dbReference type="SUPFAM" id="SSF88713">
    <property type="entry name" value="Glycoside hydrolase/deacetylase"/>
    <property type="match status" value="1"/>
</dbReference>
<evidence type="ECO:0000313" key="9">
    <source>
        <dbReference type="Proteomes" id="UP000092666"/>
    </source>
</evidence>
<dbReference type="GO" id="GO:0046872">
    <property type="term" value="F:metal ion binding"/>
    <property type="evidence" value="ECO:0007669"/>
    <property type="project" value="UniProtKB-KW"/>
</dbReference>
<evidence type="ECO:0000256" key="3">
    <source>
        <dbReference type="ARBA" id="ARBA00012752"/>
    </source>
</evidence>
<evidence type="ECO:0000256" key="4">
    <source>
        <dbReference type="ARBA" id="ARBA00022723"/>
    </source>
</evidence>
<dbReference type="Gene3D" id="3.20.110.10">
    <property type="entry name" value="Glycoside hydrolase 38, N terminal domain"/>
    <property type="match status" value="1"/>
</dbReference>
<dbReference type="InterPro" id="IPR037094">
    <property type="entry name" value="Glyco_hydro_38_cen_sf"/>
</dbReference>
<protein>
    <recommendedName>
        <fullName evidence="3">alpha-mannosidase</fullName>
        <ecNumber evidence="3">3.2.1.24</ecNumber>
    </recommendedName>
</protein>
<dbReference type="GO" id="GO:0006013">
    <property type="term" value="P:mannose metabolic process"/>
    <property type="evidence" value="ECO:0007669"/>
    <property type="project" value="InterPro"/>
</dbReference>
<dbReference type="InterPro" id="IPR000602">
    <property type="entry name" value="Glyco_hydro_38_N"/>
</dbReference>
<reference evidence="8 9" key="1">
    <citation type="submission" date="2013-07" db="EMBL/GenBank/DDBJ databases">
        <title>The Genome Sequence of Cryptococcus heveanensis BCC8398.</title>
        <authorList>
            <consortium name="The Broad Institute Genome Sequencing Platform"/>
            <person name="Cuomo C."/>
            <person name="Litvintseva A."/>
            <person name="Chen Y."/>
            <person name="Heitman J."/>
            <person name="Sun S."/>
            <person name="Springer D."/>
            <person name="Dromer F."/>
            <person name="Young S.K."/>
            <person name="Zeng Q."/>
            <person name="Gargeya S."/>
            <person name="Fitzgerald M."/>
            <person name="Abouelleil A."/>
            <person name="Alvarado L."/>
            <person name="Berlin A.M."/>
            <person name="Chapman S.B."/>
            <person name="Dewar J."/>
            <person name="Goldberg J."/>
            <person name="Griggs A."/>
            <person name="Gujja S."/>
            <person name="Hansen M."/>
            <person name="Howarth C."/>
            <person name="Imamovic A."/>
            <person name="Larimer J."/>
            <person name="McCowan C."/>
            <person name="Murphy C."/>
            <person name="Pearson M."/>
            <person name="Priest M."/>
            <person name="Roberts A."/>
            <person name="Saif S."/>
            <person name="Shea T."/>
            <person name="Sykes S."/>
            <person name="Wortman J."/>
            <person name="Nusbaum C."/>
            <person name="Birren B."/>
        </authorList>
    </citation>
    <scope>NUCLEOTIDE SEQUENCE [LARGE SCALE GENOMIC DNA]</scope>
    <source>
        <strain evidence="8 9">BCC8398</strain>
    </source>
</reference>
<keyword evidence="6" id="KW-0326">Glycosidase</keyword>
<dbReference type="EC" id="3.2.1.24" evidence="3"/>
<dbReference type="InterPro" id="IPR011330">
    <property type="entry name" value="Glyco_hydro/deAcase_b/a-brl"/>
</dbReference>
<dbReference type="Pfam" id="PF09261">
    <property type="entry name" value="Alpha-mann_mid"/>
    <property type="match status" value="1"/>
</dbReference>
<dbReference type="InterPro" id="IPR011682">
    <property type="entry name" value="Glyco_hydro_38_C"/>
</dbReference>
<evidence type="ECO:0000256" key="5">
    <source>
        <dbReference type="ARBA" id="ARBA00022801"/>
    </source>
</evidence>
<keyword evidence="4" id="KW-0479">Metal-binding</keyword>
<gene>
    <name evidence="8" type="ORF">I316_07322</name>
</gene>
<dbReference type="FunFam" id="3.20.110.10:FF:000002">
    <property type="entry name" value="alpha-mannosidase 2C1 isoform X1"/>
    <property type="match status" value="1"/>
</dbReference>
<reference evidence="9" key="2">
    <citation type="submission" date="2013-12" db="EMBL/GenBank/DDBJ databases">
        <title>Evolution of pathogenesis and genome organization in the Tremellales.</title>
        <authorList>
            <person name="Cuomo C."/>
            <person name="Litvintseva A."/>
            <person name="Heitman J."/>
            <person name="Chen Y."/>
            <person name="Sun S."/>
            <person name="Springer D."/>
            <person name="Dromer F."/>
            <person name="Young S."/>
            <person name="Zeng Q."/>
            <person name="Chapman S."/>
            <person name="Gujja S."/>
            <person name="Saif S."/>
            <person name="Birren B."/>
        </authorList>
    </citation>
    <scope>NUCLEOTIDE SEQUENCE [LARGE SCALE GENOMIC DNA]</scope>
    <source>
        <strain evidence="9">BCC8398</strain>
    </source>
</reference>
<dbReference type="SUPFAM" id="SSF88688">
    <property type="entry name" value="Families 57/38 glycoside transferase middle domain"/>
    <property type="match status" value="1"/>
</dbReference>
<dbReference type="InterPro" id="IPR054723">
    <property type="entry name" value="Ams1-like_N"/>
</dbReference>
<dbReference type="SUPFAM" id="SSF74650">
    <property type="entry name" value="Galactose mutarotase-like"/>
    <property type="match status" value="1"/>
</dbReference>
<comment type="catalytic activity">
    <reaction evidence="1">
        <text>Hydrolysis of terminal, non-reducing alpha-D-mannose residues in alpha-D-mannosides.</text>
        <dbReference type="EC" id="3.2.1.24"/>
    </reaction>
</comment>
<evidence type="ECO:0000256" key="1">
    <source>
        <dbReference type="ARBA" id="ARBA00000365"/>
    </source>
</evidence>
<dbReference type="EMBL" id="KV700138">
    <property type="protein sequence ID" value="OCF31051.1"/>
    <property type="molecule type" value="Genomic_DNA"/>
</dbReference>
<evidence type="ECO:0000256" key="2">
    <source>
        <dbReference type="ARBA" id="ARBA00009792"/>
    </source>
</evidence>
<dbReference type="Gene3D" id="1.20.1270.50">
    <property type="entry name" value="Glycoside hydrolase family 38, central domain"/>
    <property type="match status" value="1"/>
</dbReference>
<dbReference type="Pfam" id="PF01074">
    <property type="entry name" value="Glyco_hydro_38N"/>
    <property type="match status" value="1"/>
</dbReference>
<evidence type="ECO:0000256" key="6">
    <source>
        <dbReference type="ARBA" id="ARBA00023295"/>
    </source>
</evidence>
<keyword evidence="9" id="KW-1185">Reference proteome</keyword>
<dbReference type="Pfam" id="PF22907">
    <property type="entry name" value="Ams1-like_1st"/>
    <property type="match status" value="1"/>
</dbReference>
<dbReference type="InterPro" id="IPR015341">
    <property type="entry name" value="Glyco_hydro_38_cen"/>
</dbReference>
<dbReference type="Pfam" id="PF07748">
    <property type="entry name" value="Glyco_hydro_38C"/>
    <property type="match status" value="1"/>
</dbReference>
<dbReference type="GO" id="GO:0009313">
    <property type="term" value="P:oligosaccharide catabolic process"/>
    <property type="evidence" value="ECO:0007669"/>
    <property type="project" value="TreeGrafter"/>
</dbReference>
<dbReference type="InterPro" id="IPR041147">
    <property type="entry name" value="GH38_C"/>
</dbReference>
<dbReference type="PANTHER" id="PTHR46017">
    <property type="entry name" value="ALPHA-MANNOSIDASE 2C1"/>
    <property type="match status" value="1"/>
</dbReference>
<dbReference type="PANTHER" id="PTHR46017:SF1">
    <property type="entry name" value="ALPHA-MANNOSIDASE 2C1"/>
    <property type="match status" value="1"/>
</dbReference>
<dbReference type="GO" id="GO:0000329">
    <property type="term" value="C:fungal-type vacuole membrane"/>
    <property type="evidence" value="ECO:0007669"/>
    <property type="project" value="TreeGrafter"/>
</dbReference>
<proteinExistence type="inferred from homology"/>
<evidence type="ECO:0000259" key="7">
    <source>
        <dbReference type="SMART" id="SM00872"/>
    </source>
</evidence>
<dbReference type="Proteomes" id="UP000092666">
    <property type="component" value="Unassembled WGS sequence"/>
</dbReference>
<keyword evidence="5" id="KW-0378">Hydrolase</keyword>
<organism evidence="8 9">
    <name type="scientific">Kwoniella heveanensis BCC8398</name>
    <dbReference type="NCBI Taxonomy" id="1296120"/>
    <lineage>
        <taxon>Eukaryota</taxon>
        <taxon>Fungi</taxon>
        <taxon>Dikarya</taxon>
        <taxon>Basidiomycota</taxon>
        <taxon>Agaricomycotina</taxon>
        <taxon>Tremellomycetes</taxon>
        <taxon>Tremellales</taxon>
        <taxon>Cryptococcaceae</taxon>
        <taxon>Kwoniella</taxon>
    </lineage>
</organism>
<evidence type="ECO:0000313" key="8">
    <source>
        <dbReference type="EMBL" id="OCF31051.1"/>
    </source>
</evidence>
<dbReference type="STRING" id="1296120.A0A1B9GJ85"/>
<comment type="similarity">
    <text evidence="2">Belongs to the glycosyl hydrolase 38 family.</text>
</comment>
<name>A0A1B9GJ85_9TREE</name>
<dbReference type="Gene3D" id="2.70.98.30">
    <property type="entry name" value="Golgi alpha-mannosidase II, domain 4"/>
    <property type="match status" value="1"/>
</dbReference>
<dbReference type="GO" id="GO:0030246">
    <property type="term" value="F:carbohydrate binding"/>
    <property type="evidence" value="ECO:0007669"/>
    <property type="project" value="InterPro"/>
</dbReference>
<dbReference type="Pfam" id="PF17677">
    <property type="entry name" value="Glyco_hydro38C2"/>
    <property type="match status" value="1"/>
</dbReference>
<feature type="domain" description="Glycoside hydrolase family 38 central" evidence="7">
    <location>
        <begin position="566"/>
        <end position="645"/>
    </location>
</feature>
<sequence>MSQSYARHTKEVTHPLLPNITSRRLNLFNDGHYAAYNLSSTLDRARVDGDDWVNMTAWSAPGLTKPTFEEAVTALRSEETKLYRKGDWLGPSWTNHWLKVELKIPADYAKSDEPVMFEFDPGCEALIYTLEGHPLHVVGDQEDRRVEHIIPRDAVKAGRYDCYIEISVNGMFGLGLNGFRHQRPDMNVSFQLITADIVLIRSEARALQIDFQILNQLGNPPEGGESSSLSRRALRAANEIMNRFRRTDGDEEDGSLDETIRACREIGWEVLGPLDPESVKSLCTHVQDDDEEATIWGIGHCHIDTAWLWRYSQSQQKIARSWSTQVDLIERFPNHHFAASSAQQYAWLEKLYPSLFESVKEQIKAGHFHPVGGAWLEHDCLLPSGESLCRQYLYGQRYFQQKFGVRCREAWLPDTFGYASQLPQILRLSGINYFFTQKLSWNNINVFPYSTFNWVALDGSQVLSHMTPVDTYNATANYKELLKGATKNKNLGVTDECLLLFGNGDGGGGPTPKMLNKLQRLGSVAKNNREMPSMKLGKVSDFFDHLCKKTKGGKLLPTWRGELYFELHRGTYTSQAGLKAGNRKMEKLLRDVEYCATLASLHVPSYKYPREQLDKIWQDVLLNQFHDVLPGTSIRMAVDDALEIYEQRRAQAQQLLDEAIAAVLKGTVKVNGHAVSQAPIVLDPARLTRVQVVPVPRSQGRHLPSSQDVSSNDQVVLGLLQTDSTGVGSFISSDQVTSSPRAAQKGENTFSIENGVHKLIISNGRITSLVDLAWQRELLTPGPGAETGGLMIYDDFPLAYDAWDAEIYHLDCATTLFFDHVEVDADGPLRASLKAISVFGKSKVELTISLDVSLPESDLSPIRVDVHADWHEKHKFLKFVLPVDIHAPSATYGTQYGLIERPTHRNTTTEQAKFEVCGHMCGDLSEPGYGVTIATDYKYGYSVEGNTMRLSLLRSATAPDPEQDMGEHDLSFAIIPHANRFIESGAYKAAMAFVNDVHVVTPSGSGGDLSGLRKTAFEVSGDRSDSIIVDAIKRGEDDADTRKTVVIRMFESQGGRASGKLKITGVQPQLLQWVNILEEKMEDEPEVQWSRSGDGVEAEISFRGFELRTLQLVL</sequence>